<protein>
    <submittedName>
        <fullName evidence="2">Uncharacterized protein</fullName>
    </submittedName>
</protein>
<dbReference type="Proteomes" id="UP000653343">
    <property type="component" value="Unassembled WGS sequence"/>
</dbReference>
<reference evidence="3" key="1">
    <citation type="journal article" date="2019" name="Int. J. Syst. Evol. Microbiol.">
        <title>The Global Catalogue of Microorganisms (GCM) 10K type strain sequencing project: providing services to taxonomists for standard genome sequencing and annotation.</title>
        <authorList>
            <consortium name="The Broad Institute Genomics Platform"/>
            <consortium name="The Broad Institute Genome Sequencing Center for Infectious Disease"/>
            <person name="Wu L."/>
            <person name="Ma J."/>
        </authorList>
    </citation>
    <scope>NUCLEOTIDE SEQUENCE [LARGE SCALE GENOMIC DNA]</scope>
    <source>
        <strain evidence="3">KCTC 23917</strain>
    </source>
</reference>
<accession>A0ABQ2XTZ0</accession>
<evidence type="ECO:0000313" key="3">
    <source>
        <dbReference type="Proteomes" id="UP000653343"/>
    </source>
</evidence>
<sequence>MLNFRRRTLLILTLSAIALTAQAQQSPSAAKDPDLGGLGGFPVPQGAGGAPEYNFCVMYAKRTWHLTNMIDEGELTVEQAKQASRKIMGENAAREEIADFTAFEDKTYASGNAMAGARFYRCAEKLQLNPQPSHRAKAETCFSKMRLLEYAARQRNAGKNRDQVQAAIKQRIPTLPADFLSATLNLAYGGARLSEGNTIIEDVFNDCFSRNESGAK</sequence>
<comment type="caution">
    <text evidence="2">The sequence shown here is derived from an EMBL/GenBank/DDBJ whole genome shotgun (WGS) entry which is preliminary data.</text>
</comment>
<dbReference type="RefSeq" id="WP_189355877.1">
    <property type="nucleotide sequence ID" value="NZ_BMYU01000002.1"/>
</dbReference>
<evidence type="ECO:0000256" key="1">
    <source>
        <dbReference type="SAM" id="SignalP"/>
    </source>
</evidence>
<organism evidence="2 3">
    <name type="scientific">Undibacterium squillarum</name>
    <dbReference type="NCBI Taxonomy" id="1131567"/>
    <lineage>
        <taxon>Bacteria</taxon>
        <taxon>Pseudomonadati</taxon>
        <taxon>Pseudomonadota</taxon>
        <taxon>Betaproteobacteria</taxon>
        <taxon>Burkholderiales</taxon>
        <taxon>Oxalobacteraceae</taxon>
        <taxon>Undibacterium</taxon>
    </lineage>
</organism>
<keyword evidence="1" id="KW-0732">Signal</keyword>
<feature type="signal peptide" evidence="1">
    <location>
        <begin position="1"/>
        <end position="23"/>
    </location>
</feature>
<feature type="chain" id="PRO_5045205835" evidence="1">
    <location>
        <begin position="24"/>
        <end position="216"/>
    </location>
</feature>
<proteinExistence type="predicted"/>
<evidence type="ECO:0000313" key="2">
    <source>
        <dbReference type="EMBL" id="GGX34193.1"/>
    </source>
</evidence>
<name>A0ABQ2XTZ0_9BURK</name>
<gene>
    <name evidence="2" type="ORF">GCM10010946_09180</name>
</gene>
<dbReference type="EMBL" id="BMYU01000002">
    <property type="protein sequence ID" value="GGX34193.1"/>
    <property type="molecule type" value="Genomic_DNA"/>
</dbReference>
<keyword evidence="3" id="KW-1185">Reference proteome</keyword>